<dbReference type="GO" id="GO:0036503">
    <property type="term" value="P:ERAD pathway"/>
    <property type="evidence" value="ECO:0007669"/>
    <property type="project" value="TreeGrafter"/>
</dbReference>
<evidence type="ECO:0000259" key="1">
    <source>
        <dbReference type="Pfam" id="PF18400"/>
    </source>
</evidence>
<evidence type="ECO:0000313" key="2">
    <source>
        <dbReference type="EMBL" id="CAG8716801.1"/>
    </source>
</evidence>
<organism evidence="2 3">
    <name type="scientific">Ambispora leptoticha</name>
    <dbReference type="NCBI Taxonomy" id="144679"/>
    <lineage>
        <taxon>Eukaryota</taxon>
        <taxon>Fungi</taxon>
        <taxon>Fungi incertae sedis</taxon>
        <taxon>Mucoromycota</taxon>
        <taxon>Glomeromycotina</taxon>
        <taxon>Glomeromycetes</taxon>
        <taxon>Archaeosporales</taxon>
        <taxon>Ambisporaceae</taxon>
        <taxon>Ambispora</taxon>
    </lineage>
</organism>
<dbReference type="GO" id="GO:0018279">
    <property type="term" value="P:protein N-linked glycosylation via asparagine"/>
    <property type="evidence" value="ECO:0007669"/>
    <property type="project" value="TreeGrafter"/>
</dbReference>
<protein>
    <submittedName>
        <fullName evidence="2">3246_t:CDS:1</fullName>
    </submittedName>
</protein>
<reference evidence="2" key="1">
    <citation type="submission" date="2021-06" db="EMBL/GenBank/DDBJ databases">
        <authorList>
            <person name="Kallberg Y."/>
            <person name="Tangrot J."/>
            <person name="Rosling A."/>
        </authorList>
    </citation>
    <scope>NUCLEOTIDE SEQUENCE</scope>
    <source>
        <strain evidence="2">FL130A</strain>
    </source>
</reference>
<dbReference type="EMBL" id="CAJVPS010024600">
    <property type="protein sequence ID" value="CAG8716801.1"/>
    <property type="molecule type" value="Genomic_DNA"/>
</dbReference>
<proteinExistence type="predicted"/>
<dbReference type="GO" id="GO:0051082">
    <property type="term" value="F:unfolded protein binding"/>
    <property type="evidence" value="ECO:0007669"/>
    <property type="project" value="TreeGrafter"/>
</dbReference>
<evidence type="ECO:0000313" key="3">
    <source>
        <dbReference type="Proteomes" id="UP000789508"/>
    </source>
</evidence>
<dbReference type="Pfam" id="PF18400">
    <property type="entry name" value="Thioredoxin_12"/>
    <property type="match status" value="1"/>
</dbReference>
<dbReference type="OrthoDB" id="27683at2759"/>
<dbReference type="InterPro" id="IPR040693">
    <property type="entry name" value="UGGT_TRXL_1"/>
</dbReference>
<dbReference type="AlphaFoldDB" id="A0A9N9I2J6"/>
<dbReference type="InterPro" id="IPR009448">
    <property type="entry name" value="UDP-g_GGtrans"/>
</dbReference>
<dbReference type="Proteomes" id="UP000789508">
    <property type="component" value="Unassembled WGS sequence"/>
</dbReference>
<feature type="non-terminal residue" evidence="2">
    <location>
        <position position="1"/>
    </location>
</feature>
<dbReference type="PANTHER" id="PTHR11226">
    <property type="entry name" value="UDP-GLUCOSE GLYCOPROTEIN:GLUCOSYLTRANSFERASE"/>
    <property type="match status" value="1"/>
</dbReference>
<dbReference type="PANTHER" id="PTHR11226:SF0">
    <property type="entry name" value="UDP-GLUCOSE:GLYCOPROTEIN GLUCOSYLTRANSFERASE"/>
    <property type="match status" value="1"/>
</dbReference>
<name>A0A9N9I2J6_9GLOM</name>
<keyword evidence="3" id="KW-1185">Reference proteome</keyword>
<gene>
    <name evidence="2" type="ORF">ALEPTO_LOCUS12107</name>
</gene>
<comment type="caution">
    <text evidence="2">The sequence shown here is derived from an EMBL/GenBank/DDBJ whole genome shotgun (WGS) entry which is preliminary data.</text>
</comment>
<sequence length="189" mass="21488">NASRTLNSPPVETWLKTSWDAPNLLLEIVESVAAENSSAYYPYITKLLARKSEFDPSSLSTSNSSLSSKDIYSKAIKILKDSRLLSFPSSSSSSSEEERKITTSLLEFSLSLHSTAPTIQAFYQYFITSVLDRFDHKNDSSTMHYDDRCEVWVDWYGQQICTIEEFRQVAGFNKVTDTKYQLNFLNDDG</sequence>
<accession>A0A9N9I2J6</accession>
<feature type="domain" description="UGGT thioredoxin-like" evidence="1">
    <location>
        <begin position="21"/>
        <end position="172"/>
    </location>
</feature>
<feature type="non-terminal residue" evidence="2">
    <location>
        <position position="189"/>
    </location>
</feature>
<dbReference type="GO" id="GO:0003980">
    <property type="term" value="F:UDP-glucose:glycoprotein glucosyltransferase activity"/>
    <property type="evidence" value="ECO:0007669"/>
    <property type="project" value="InterPro"/>
</dbReference>
<dbReference type="GO" id="GO:0005783">
    <property type="term" value="C:endoplasmic reticulum"/>
    <property type="evidence" value="ECO:0007669"/>
    <property type="project" value="TreeGrafter"/>
</dbReference>